<accession>X8J154</accession>
<feature type="chain" id="PRO_5004985818" description="Transmembrane protein" evidence="1">
    <location>
        <begin position="22"/>
        <end position="220"/>
    </location>
</feature>
<dbReference type="Proteomes" id="UP000030108">
    <property type="component" value="Unassembled WGS sequence"/>
</dbReference>
<reference evidence="3" key="1">
    <citation type="journal article" date="2014" name="Genome Announc.">
        <title>Draft genome sequence of the plant-pathogenic soil fungus Rhizoctonia solani anastomosis group 3 strain Rhs1AP.</title>
        <authorList>
            <person name="Cubeta M.A."/>
            <person name="Thomas E."/>
            <person name="Dean R.A."/>
            <person name="Jabaji S."/>
            <person name="Neate S.M."/>
            <person name="Tavantzis S."/>
            <person name="Toda T."/>
            <person name="Vilgalys R."/>
            <person name="Bharathan N."/>
            <person name="Fedorova-Abrams N."/>
            <person name="Pakala S.B."/>
            <person name="Pakala S.M."/>
            <person name="Zafar N."/>
            <person name="Joardar V."/>
            <person name="Losada L."/>
            <person name="Nierman W.C."/>
        </authorList>
    </citation>
    <scope>NUCLEOTIDE SEQUENCE [LARGE SCALE GENOMIC DNA]</scope>
    <source>
        <strain evidence="3">AG-3</strain>
    </source>
</reference>
<dbReference type="EMBL" id="JATN01000322">
    <property type="protein sequence ID" value="EUC56048.1"/>
    <property type="molecule type" value="Genomic_DNA"/>
</dbReference>
<dbReference type="AlphaFoldDB" id="X8J154"/>
<proteinExistence type="predicted"/>
<evidence type="ECO:0000256" key="1">
    <source>
        <dbReference type="SAM" id="SignalP"/>
    </source>
</evidence>
<name>X8J154_9AGAM</name>
<evidence type="ECO:0008006" key="4">
    <source>
        <dbReference type="Google" id="ProtNLM"/>
    </source>
</evidence>
<comment type="caution">
    <text evidence="2">The sequence shown here is derived from an EMBL/GenBank/DDBJ whole genome shotgun (WGS) entry which is preliminary data.</text>
</comment>
<sequence>MLFNRLFSAITLASFIVSILAAPIEVKRHSIGLQQECKKIAVELEETLDHKNIGLPVGPEDEAKIAQFKAKCSPEDQKKTHGSVAAAILATHKQLKALEPKITKTMAGPLNLGSIEKTIGAFMTDMHKKVSELNAALESFKGEGPSVVYGNPAGGTQLTPGDLAKVANTLISDISELKDKVQNVSGYTISSALQNIGEDVRNIKKTLETISPELKGSIQT</sequence>
<gene>
    <name evidence="2" type="ORF">RSOL_156760</name>
</gene>
<dbReference type="OrthoDB" id="3225833at2759"/>
<keyword evidence="1" id="KW-0732">Signal</keyword>
<evidence type="ECO:0000313" key="3">
    <source>
        <dbReference type="Proteomes" id="UP000030108"/>
    </source>
</evidence>
<protein>
    <recommendedName>
        <fullName evidence="4">Transmembrane protein</fullName>
    </recommendedName>
</protein>
<evidence type="ECO:0000313" key="2">
    <source>
        <dbReference type="EMBL" id="EUC56048.1"/>
    </source>
</evidence>
<organism evidence="2 3">
    <name type="scientific">Rhizoctonia solani AG-3 Rhs1AP</name>
    <dbReference type="NCBI Taxonomy" id="1086054"/>
    <lineage>
        <taxon>Eukaryota</taxon>
        <taxon>Fungi</taxon>
        <taxon>Dikarya</taxon>
        <taxon>Basidiomycota</taxon>
        <taxon>Agaricomycotina</taxon>
        <taxon>Agaricomycetes</taxon>
        <taxon>Cantharellales</taxon>
        <taxon>Ceratobasidiaceae</taxon>
        <taxon>Rhizoctonia</taxon>
    </lineage>
</organism>
<feature type="signal peptide" evidence="1">
    <location>
        <begin position="1"/>
        <end position="21"/>
    </location>
</feature>